<feature type="transmembrane region" description="Helical" evidence="1">
    <location>
        <begin position="49"/>
        <end position="67"/>
    </location>
</feature>
<evidence type="ECO:0000313" key="2">
    <source>
        <dbReference type="EMBL" id="PQO30579.1"/>
    </source>
</evidence>
<dbReference type="AlphaFoldDB" id="A0A2S8FEJ1"/>
<reference evidence="2 3" key="1">
    <citation type="submission" date="2018-02" db="EMBL/GenBank/DDBJ databases">
        <title>Comparative genomes isolates from brazilian mangrove.</title>
        <authorList>
            <person name="Araujo J.E."/>
            <person name="Taketani R.G."/>
            <person name="Silva M.C.P."/>
            <person name="Loureco M.V."/>
            <person name="Andreote F.D."/>
        </authorList>
    </citation>
    <scope>NUCLEOTIDE SEQUENCE [LARGE SCALE GENOMIC DNA]</scope>
    <source>
        <strain evidence="2 3">HEX-2 MGV</strain>
    </source>
</reference>
<comment type="caution">
    <text evidence="2">The sequence shown here is derived from an EMBL/GenBank/DDBJ whole genome shotgun (WGS) entry which is preliminary data.</text>
</comment>
<dbReference type="PANTHER" id="PTHR35335:SF1">
    <property type="entry name" value="UPF0716 PROTEIN FXSA"/>
    <property type="match status" value="1"/>
</dbReference>
<accession>A0A2S8FEJ1</accession>
<dbReference type="GO" id="GO:0016020">
    <property type="term" value="C:membrane"/>
    <property type="evidence" value="ECO:0007669"/>
    <property type="project" value="InterPro"/>
</dbReference>
<evidence type="ECO:0000256" key="1">
    <source>
        <dbReference type="SAM" id="Phobius"/>
    </source>
</evidence>
<feature type="transmembrane region" description="Helical" evidence="1">
    <location>
        <begin position="21"/>
        <end position="43"/>
    </location>
</feature>
<dbReference type="PANTHER" id="PTHR35335">
    <property type="entry name" value="UPF0716 PROTEIN FXSA"/>
    <property type="match status" value="1"/>
</dbReference>
<protein>
    <recommendedName>
        <fullName evidence="4">Exlusion protein FxsA</fullName>
    </recommendedName>
</protein>
<keyword evidence="1" id="KW-0812">Transmembrane</keyword>
<evidence type="ECO:0000313" key="3">
    <source>
        <dbReference type="Proteomes" id="UP000240009"/>
    </source>
</evidence>
<evidence type="ECO:0008006" key="4">
    <source>
        <dbReference type="Google" id="ProtNLM"/>
    </source>
</evidence>
<dbReference type="Pfam" id="PF04186">
    <property type="entry name" value="FxsA"/>
    <property type="match status" value="1"/>
</dbReference>
<organism evidence="2 3">
    <name type="scientific">Blastopirellula marina</name>
    <dbReference type="NCBI Taxonomy" id="124"/>
    <lineage>
        <taxon>Bacteria</taxon>
        <taxon>Pseudomonadati</taxon>
        <taxon>Planctomycetota</taxon>
        <taxon>Planctomycetia</taxon>
        <taxon>Pirellulales</taxon>
        <taxon>Pirellulaceae</taxon>
        <taxon>Blastopirellula</taxon>
    </lineage>
</organism>
<dbReference type="EMBL" id="PUIA01000038">
    <property type="protein sequence ID" value="PQO30579.1"/>
    <property type="molecule type" value="Genomic_DNA"/>
</dbReference>
<keyword evidence="1" id="KW-1133">Transmembrane helix</keyword>
<sequence>MRVIIPLGDLPLSTRIRTIQVFAILLVLFVTVPLVELTLLLWLAQYEGLVVTLGIVLFTGILGTLLARSQGFSTWQKIQTQMAKGQMPGSAMADAAMIFAAGALLMTPGLLTDGLGFLLLIPPCREWMKKRFLNWAKSKFHIQATTTVDGETHTYTSSPGKSEIVDSYVVPDSKQHKALED</sequence>
<feature type="transmembrane region" description="Helical" evidence="1">
    <location>
        <begin position="96"/>
        <end position="121"/>
    </location>
</feature>
<gene>
    <name evidence="2" type="ORF">C5Y96_14000</name>
</gene>
<dbReference type="Proteomes" id="UP000240009">
    <property type="component" value="Unassembled WGS sequence"/>
</dbReference>
<dbReference type="RefSeq" id="WP_105354403.1">
    <property type="nucleotide sequence ID" value="NZ_PUIA01000038.1"/>
</dbReference>
<dbReference type="NCBIfam" id="NF008528">
    <property type="entry name" value="PRK11463.1-2"/>
    <property type="match status" value="1"/>
</dbReference>
<dbReference type="InterPro" id="IPR007313">
    <property type="entry name" value="FxsA"/>
</dbReference>
<name>A0A2S8FEJ1_9BACT</name>
<keyword evidence="1" id="KW-0472">Membrane</keyword>
<proteinExistence type="predicted"/>